<gene>
    <name evidence="3" type="ORF">FHP08_17915</name>
</gene>
<dbReference type="AlphaFoldDB" id="A0A5C8NNP6"/>
<protein>
    <submittedName>
        <fullName evidence="3">Amidase</fullName>
    </submittedName>
</protein>
<reference evidence="3 4" key="1">
    <citation type="submission" date="2019-06" db="EMBL/GenBank/DDBJ databases">
        <title>Quisquiliibacterium sp. nov., isolated from a maize field.</title>
        <authorList>
            <person name="Lin S.-Y."/>
            <person name="Tsai C.-F."/>
            <person name="Young C.-C."/>
        </authorList>
    </citation>
    <scope>NUCLEOTIDE SEQUENCE [LARGE SCALE GENOMIC DNA]</scope>
    <source>
        <strain evidence="3 4">CC-CFT501</strain>
    </source>
</reference>
<evidence type="ECO:0000313" key="3">
    <source>
        <dbReference type="EMBL" id="TXL62441.1"/>
    </source>
</evidence>
<dbReference type="PANTHER" id="PTHR11895">
    <property type="entry name" value="TRANSAMIDASE"/>
    <property type="match status" value="1"/>
</dbReference>
<evidence type="ECO:0000313" key="4">
    <source>
        <dbReference type="Proteomes" id="UP000321548"/>
    </source>
</evidence>
<dbReference type="GO" id="GO:0003824">
    <property type="term" value="F:catalytic activity"/>
    <property type="evidence" value="ECO:0007669"/>
    <property type="project" value="InterPro"/>
</dbReference>
<dbReference type="SUPFAM" id="SSF75304">
    <property type="entry name" value="Amidase signature (AS) enzymes"/>
    <property type="match status" value="1"/>
</dbReference>
<dbReference type="PANTHER" id="PTHR11895:SF7">
    <property type="entry name" value="GLUTAMYL-TRNA(GLN) AMIDOTRANSFERASE SUBUNIT A, MITOCHONDRIAL"/>
    <property type="match status" value="1"/>
</dbReference>
<keyword evidence="4" id="KW-1185">Reference proteome</keyword>
<dbReference type="InterPro" id="IPR023631">
    <property type="entry name" value="Amidase_dom"/>
</dbReference>
<dbReference type="Proteomes" id="UP000321548">
    <property type="component" value="Unassembled WGS sequence"/>
</dbReference>
<dbReference type="InterPro" id="IPR036928">
    <property type="entry name" value="AS_sf"/>
</dbReference>
<dbReference type="RefSeq" id="WP_147705881.1">
    <property type="nucleotide sequence ID" value="NZ_VDUY01000010.1"/>
</dbReference>
<name>A0A5C8NNP6_9BURK</name>
<feature type="domain" description="Amidase" evidence="2">
    <location>
        <begin position="22"/>
        <end position="488"/>
    </location>
</feature>
<dbReference type="Pfam" id="PF01425">
    <property type="entry name" value="Amidase"/>
    <property type="match status" value="1"/>
</dbReference>
<dbReference type="InterPro" id="IPR000120">
    <property type="entry name" value="Amidase"/>
</dbReference>
<dbReference type="EMBL" id="VDUY01000010">
    <property type="protein sequence ID" value="TXL62441.1"/>
    <property type="molecule type" value="Genomic_DNA"/>
</dbReference>
<dbReference type="OrthoDB" id="9811471at2"/>
<proteinExistence type="inferred from homology"/>
<accession>A0A5C8NNP6</accession>
<evidence type="ECO:0000256" key="1">
    <source>
        <dbReference type="ARBA" id="ARBA00009199"/>
    </source>
</evidence>
<evidence type="ECO:0000259" key="2">
    <source>
        <dbReference type="Pfam" id="PF01425"/>
    </source>
</evidence>
<dbReference type="Gene3D" id="3.90.1300.10">
    <property type="entry name" value="Amidase signature (AS) domain"/>
    <property type="match status" value="1"/>
</dbReference>
<sequence length="508" mass="53387">MSAHDAIALADRIATGQLGALEALDAAIARCEAVNPEINAVCNPAYDLAREHARAVDDQLAVARRHAGGLQALRRERPFLGVPSLLKDLSTAAVGLPSTMGSRLFGRIDWPVDSALVARYRRAGFVFFGRSTSPEMGISPSTEAAAYGGPTRNPWSLAHSPGGSSGGAAAAVMADIVTIGHASDGAGSIRIPATNCGLFGLKPTRGLIPAGPLAGEGWGGLATEHFVTRSVRDSALALEVSAGADVGAPYAAPARPASFADAVAEALAALDAAGPRRERLRIACTWRTFDGAPVHPEVEAAVREAARLLESFGHIVEERAPALRTIDVLQPMLDVITSGTAMAVDIVERRRGRAAGDDELEPTTRSAVAFGRSLSAPRYLESLGAVHRLGRQVGQFMEGDGSPESGYDLMLSPVLATPPIELGRIAMNHPDFIEYRIGPDGIIRYSPFTPLANATGQPSASVPFATSSQGLPIGVMLTGRFGEDHRVLQAAAQIERARPWAPFAPYRR</sequence>
<comment type="similarity">
    <text evidence="1">Belongs to the amidase family.</text>
</comment>
<comment type="caution">
    <text evidence="3">The sequence shown here is derived from an EMBL/GenBank/DDBJ whole genome shotgun (WGS) entry which is preliminary data.</text>
</comment>
<organism evidence="3 4">
    <name type="scientific">Zeimonas arvi</name>
    <dbReference type="NCBI Taxonomy" id="2498847"/>
    <lineage>
        <taxon>Bacteria</taxon>
        <taxon>Pseudomonadati</taxon>
        <taxon>Pseudomonadota</taxon>
        <taxon>Betaproteobacteria</taxon>
        <taxon>Burkholderiales</taxon>
        <taxon>Burkholderiaceae</taxon>
        <taxon>Zeimonas</taxon>
    </lineage>
</organism>